<sequence length="105" mass="12028">MELIGTGRSYRTTMYINMMDVSLNAGAEEKQRFWLACLIVIWTPQMRLMKNLTQYCSPATIIDELGHTFEAPWIDVSVFVIRVRLDSPQQLTLPEAAAIETPEHI</sequence>
<organism evidence="1 2">
    <name type="scientific">Nephila pilipes</name>
    <name type="common">Giant wood spider</name>
    <name type="synonym">Nephila maculata</name>
    <dbReference type="NCBI Taxonomy" id="299642"/>
    <lineage>
        <taxon>Eukaryota</taxon>
        <taxon>Metazoa</taxon>
        <taxon>Ecdysozoa</taxon>
        <taxon>Arthropoda</taxon>
        <taxon>Chelicerata</taxon>
        <taxon>Arachnida</taxon>
        <taxon>Araneae</taxon>
        <taxon>Araneomorphae</taxon>
        <taxon>Entelegynae</taxon>
        <taxon>Araneoidea</taxon>
        <taxon>Nephilidae</taxon>
        <taxon>Nephila</taxon>
    </lineage>
</organism>
<keyword evidence="2" id="KW-1185">Reference proteome</keyword>
<evidence type="ECO:0000313" key="2">
    <source>
        <dbReference type="Proteomes" id="UP000887013"/>
    </source>
</evidence>
<dbReference type="AlphaFoldDB" id="A0A8X6TP53"/>
<name>A0A8X6TP53_NEPPI</name>
<protein>
    <submittedName>
        <fullName evidence="1">Uncharacterized protein</fullName>
    </submittedName>
</protein>
<dbReference type="Proteomes" id="UP000887013">
    <property type="component" value="Unassembled WGS sequence"/>
</dbReference>
<dbReference type="EMBL" id="BMAW01107981">
    <property type="protein sequence ID" value="GFT31757.1"/>
    <property type="molecule type" value="Genomic_DNA"/>
</dbReference>
<proteinExistence type="predicted"/>
<gene>
    <name evidence="1" type="ORF">NPIL_245241</name>
</gene>
<evidence type="ECO:0000313" key="1">
    <source>
        <dbReference type="EMBL" id="GFT31757.1"/>
    </source>
</evidence>
<accession>A0A8X6TP53</accession>
<comment type="caution">
    <text evidence="1">The sequence shown here is derived from an EMBL/GenBank/DDBJ whole genome shotgun (WGS) entry which is preliminary data.</text>
</comment>
<reference evidence="1" key="1">
    <citation type="submission" date="2020-08" db="EMBL/GenBank/DDBJ databases">
        <title>Multicomponent nature underlies the extraordinary mechanical properties of spider dragline silk.</title>
        <authorList>
            <person name="Kono N."/>
            <person name="Nakamura H."/>
            <person name="Mori M."/>
            <person name="Yoshida Y."/>
            <person name="Ohtoshi R."/>
            <person name="Malay A.D."/>
            <person name="Moran D.A.P."/>
            <person name="Tomita M."/>
            <person name="Numata K."/>
            <person name="Arakawa K."/>
        </authorList>
    </citation>
    <scope>NUCLEOTIDE SEQUENCE</scope>
</reference>